<dbReference type="AlphaFoldDB" id="A0A8I0KPD2"/>
<dbReference type="EMBL" id="JACRUO010000001">
    <property type="protein sequence ID" value="MBD3688775.1"/>
    <property type="molecule type" value="Genomic_DNA"/>
</dbReference>
<keyword evidence="4" id="KW-1185">Reference proteome</keyword>
<evidence type="ECO:0000313" key="4">
    <source>
        <dbReference type="Proteomes" id="UP000627538"/>
    </source>
</evidence>
<accession>A0A8I0KPD2</accession>
<feature type="transmembrane region" description="Helical" evidence="1">
    <location>
        <begin position="95"/>
        <end position="114"/>
    </location>
</feature>
<reference evidence="3 4" key="1">
    <citation type="submission" date="2020-08" db="EMBL/GenBank/DDBJ databases">
        <title>Winkia gen. nov., sp. nov., isolated from faeces of the Anser albifrons in China.</title>
        <authorList>
            <person name="Liu Q."/>
        </authorList>
    </citation>
    <scope>NUCLEOTIDE SEQUENCE [LARGE SCALE GENOMIC DNA]</scope>
    <source>
        <strain evidence="3 4">C62</strain>
    </source>
</reference>
<comment type="caution">
    <text evidence="3">The sequence shown here is derived from an EMBL/GenBank/DDBJ whole genome shotgun (WGS) entry which is preliminary data.</text>
</comment>
<gene>
    <name evidence="3" type="ORF">H8R10_00755</name>
</gene>
<sequence>MMGMQVLAGIIVGGCALAYALGPGYRAQRIYGKRFSHEPTWWDGRAAIAVLTLAIGAVCLAGTWGSANVVLTLPVLIFGPTLALIDLAVHRLPNAINLAFAVATVAAVIVASALDGDATRLVRMVCAGALFGLLFLLSNFVRGGFGMGDVKLAPSAFGMAAAASLTGLGIMTIVTFVGAGLAALILVGLKRATMSSALPMGPWIIPGLVAAIAAS</sequence>
<feature type="domain" description="Prepilin type IV endopeptidase peptidase" evidence="2">
    <location>
        <begin position="79"/>
        <end position="184"/>
    </location>
</feature>
<feature type="transmembrane region" description="Helical" evidence="1">
    <location>
        <begin position="161"/>
        <end position="189"/>
    </location>
</feature>
<keyword evidence="1" id="KW-1133">Transmembrane helix</keyword>
<dbReference type="InterPro" id="IPR000045">
    <property type="entry name" value="Prepilin_IV_endopep_pep"/>
</dbReference>
<protein>
    <submittedName>
        <fullName evidence="3">Prepilin peptidase</fullName>
    </submittedName>
</protein>
<dbReference type="Proteomes" id="UP000627538">
    <property type="component" value="Unassembled WGS sequence"/>
</dbReference>
<evidence type="ECO:0000256" key="1">
    <source>
        <dbReference type="SAM" id="Phobius"/>
    </source>
</evidence>
<name>A0A8I0KPD2_9ACTO</name>
<keyword evidence="1" id="KW-0812">Transmembrane</keyword>
<keyword evidence="1" id="KW-0472">Membrane</keyword>
<feature type="transmembrane region" description="Helical" evidence="1">
    <location>
        <begin position="196"/>
        <end position="214"/>
    </location>
</feature>
<feature type="transmembrane region" description="Helical" evidence="1">
    <location>
        <begin position="44"/>
        <end position="62"/>
    </location>
</feature>
<proteinExistence type="predicted"/>
<organism evidence="3 4">
    <name type="scientific">Nanchangia anserum</name>
    <dbReference type="NCBI Taxonomy" id="2692125"/>
    <lineage>
        <taxon>Bacteria</taxon>
        <taxon>Bacillati</taxon>
        <taxon>Actinomycetota</taxon>
        <taxon>Actinomycetes</taxon>
        <taxon>Actinomycetales</taxon>
        <taxon>Actinomycetaceae</taxon>
        <taxon>Nanchangia</taxon>
    </lineage>
</organism>
<dbReference type="RefSeq" id="WP_191070877.1">
    <property type="nucleotide sequence ID" value="NZ_JACRUO010000001.1"/>
</dbReference>
<evidence type="ECO:0000259" key="2">
    <source>
        <dbReference type="Pfam" id="PF01478"/>
    </source>
</evidence>
<dbReference type="Gene3D" id="1.20.120.1220">
    <property type="match status" value="1"/>
</dbReference>
<dbReference type="Pfam" id="PF01478">
    <property type="entry name" value="Peptidase_A24"/>
    <property type="match status" value="1"/>
</dbReference>
<evidence type="ECO:0000313" key="3">
    <source>
        <dbReference type="EMBL" id="MBD3688775.1"/>
    </source>
</evidence>
<feature type="transmembrane region" description="Helical" evidence="1">
    <location>
        <begin position="121"/>
        <end position="141"/>
    </location>
</feature>
<dbReference type="GO" id="GO:0004190">
    <property type="term" value="F:aspartic-type endopeptidase activity"/>
    <property type="evidence" value="ECO:0007669"/>
    <property type="project" value="InterPro"/>
</dbReference>
<dbReference type="GO" id="GO:0016020">
    <property type="term" value="C:membrane"/>
    <property type="evidence" value="ECO:0007669"/>
    <property type="project" value="InterPro"/>
</dbReference>